<protein>
    <recommendedName>
        <fullName evidence="3">KxDL domain-containing protein</fullName>
    </recommendedName>
</protein>
<feature type="compositionally biased region" description="Polar residues" evidence="2">
    <location>
        <begin position="189"/>
        <end position="201"/>
    </location>
</feature>
<evidence type="ECO:0000313" key="4">
    <source>
        <dbReference type="EMBL" id="KAK3099028.1"/>
    </source>
</evidence>
<feature type="region of interest" description="Disordered" evidence="2">
    <location>
        <begin position="173"/>
        <end position="209"/>
    </location>
</feature>
<feature type="domain" description="KxDL" evidence="3">
    <location>
        <begin position="25"/>
        <end position="92"/>
    </location>
</feature>
<evidence type="ECO:0000259" key="3">
    <source>
        <dbReference type="Pfam" id="PF10241"/>
    </source>
</evidence>
<comment type="caution">
    <text evidence="4">The sequence shown here is derived from an EMBL/GenBank/DDBJ whole genome shotgun (WGS) entry which is preliminary data.</text>
</comment>
<feature type="compositionally biased region" description="Basic and acidic residues" evidence="2">
    <location>
        <begin position="173"/>
        <end position="188"/>
    </location>
</feature>
<dbReference type="PANTHER" id="PTHR13511">
    <property type="entry name" value="KXDL MOTIF-CONTAINING PROTEIN 1"/>
    <property type="match status" value="1"/>
</dbReference>
<gene>
    <name evidence="4" type="ORF">FSP39_025422</name>
</gene>
<dbReference type="InterPro" id="IPR019371">
    <property type="entry name" value="KxDL_dom"/>
</dbReference>
<dbReference type="EMBL" id="VSWD01000007">
    <property type="protein sequence ID" value="KAK3099028.1"/>
    <property type="molecule type" value="Genomic_DNA"/>
</dbReference>
<dbReference type="Proteomes" id="UP001186944">
    <property type="component" value="Unassembled WGS sequence"/>
</dbReference>
<dbReference type="GO" id="GO:0099078">
    <property type="term" value="C:BORC complex"/>
    <property type="evidence" value="ECO:0007669"/>
    <property type="project" value="TreeGrafter"/>
</dbReference>
<dbReference type="GO" id="GO:0032418">
    <property type="term" value="P:lysosome localization"/>
    <property type="evidence" value="ECO:0007669"/>
    <property type="project" value="TreeGrafter"/>
</dbReference>
<proteinExistence type="inferred from homology"/>
<evidence type="ECO:0000256" key="2">
    <source>
        <dbReference type="SAM" id="MobiDB-lite"/>
    </source>
</evidence>
<dbReference type="InterPro" id="IPR039843">
    <property type="entry name" value="KXD1-like"/>
</dbReference>
<dbReference type="PANTHER" id="PTHR13511:SF0">
    <property type="entry name" value="KXDL MOTIF-CONTAINING PROTEIN 1"/>
    <property type="match status" value="1"/>
</dbReference>
<evidence type="ECO:0000256" key="1">
    <source>
        <dbReference type="ARBA" id="ARBA00005913"/>
    </source>
</evidence>
<keyword evidence="5" id="KW-1185">Reference proteome</keyword>
<comment type="similarity">
    <text evidence="1">Belongs to the KXD1 family.</text>
</comment>
<evidence type="ECO:0000313" key="5">
    <source>
        <dbReference type="Proteomes" id="UP001186944"/>
    </source>
</evidence>
<accession>A0AA89BWJ9</accession>
<feature type="region of interest" description="Disordered" evidence="2">
    <location>
        <begin position="108"/>
        <end position="146"/>
    </location>
</feature>
<organism evidence="4 5">
    <name type="scientific">Pinctada imbricata</name>
    <name type="common">Atlantic pearl-oyster</name>
    <name type="synonym">Pinctada martensii</name>
    <dbReference type="NCBI Taxonomy" id="66713"/>
    <lineage>
        <taxon>Eukaryota</taxon>
        <taxon>Metazoa</taxon>
        <taxon>Spiralia</taxon>
        <taxon>Lophotrochozoa</taxon>
        <taxon>Mollusca</taxon>
        <taxon>Bivalvia</taxon>
        <taxon>Autobranchia</taxon>
        <taxon>Pteriomorphia</taxon>
        <taxon>Pterioida</taxon>
        <taxon>Pterioidea</taxon>
        <taxon>Pteriidae</taxon>
        <taxon>Pinctada</taxon>
    </lineage>
</organism>
<dbReference type="AlphaFoldDB" id="A0AA89BWJ9"/>
<dbReference type="Pfam" id="PF10241">
    <property type="entry name" value="KxDL"/>
    <property type="match status" value="1"/>
</dbReference>
<reference evidence="4" key="1">
    <citation type="submission" date="2019-08" db="EMBL/GenBank/DDBJ databases">
        <title>The improved chromosome-level genome for the pearl oyster Pinctada fucata martensii using PacBio sequencing and Hi-C.</title>
        <authorList>
            <person name="Zheng Z."/>
        </authorList>
    </citation>
    <scope>NUCLEOTIDE SEQUENCE</scope>
    <source>
        <strain evidence="4">ZZ-2019</strain>
        <tissue evidence="4">Adductor muscle</tissue>
    </source>
</reference>
<sequence length="209" mass="23797">MSTTTEENDDIMEAEAASRNSEIFTEALSRYEKTNEMLINFNMLSLARYEATSKEFKQHTQVLYDMKKDLDNVFRRIRLLKQRLGSMYPEAFAACSDVYNILDEEEEDKDNAGELKESDKSSTKENNSELENSHVHNLNSEVASSVTKVTSPEISVNVEIHVDSDICDNVRHVESDQLDNMDKDDHLQNSDIHNNSQSTNLAGKGQSEH</sequence>
<name>A0AA89BWJ9_PINIB</name>
<feature type="compositionally biased region" description="Basic and acidic residues" evidence="2">
    <location>
        <begin position="110"/>
        <end position="134"/>
    </location>
</feature>
<feature type="compositionally biased region" description="Polar residues" evidence="2">
    <location>
        <begin position="135"/>
        <end position="146"/>
    </location>
</feature>